<dbReference type="Pfam" id="PF00263">
    <property type="entry name" value="Secretin"/>
    <property type="match status" value="1"/>
</dbReference>
<feature type="domain" description="Type II/III secretion system secretin-like" evidence="4">
    <location>
        <begin position="260"/>
        <end position="422"/>
    </location>
</feature>
<dbReference type="EMBL" id="LKHS01000007">
    <property type="protein sequence ID" value="KQH86265.1"/>
    <property type="molecule type" value="Genomic_DNA"/>
</dbReference>
<dbReference type="AlphaFoldDB" id="A0A0Q2MDZ3"/>
<evidence type="ECO:0000259" key="4">
    <source>
        <dbReference type="Pfam" id="PF00263"/>
    </source>
</evidence>
<dbReference type="InterPro" id="IPR050810">
    <property type="entry name" value="Bact_Secretion_Sys_Channel"/>
</dbReference>
<keyword evidence="3" id="KW-0732">Signal</keyword>
<sequence length="489" mass="52439">MKTIMTTLILFLTCSQWVYAANQSGKVVTVPHHKSTYVKLQGAASRVSLGDPEVLDIVMLKADELFLIGKRLGSTNLMAWDRRGQLLESINIEVTHDVNSLKAKLYEFLPNETISVHSAQNRLILSGQVSSQEKMNLALRLAETYASGDTADKATDSRNKEAEKTGVVNLMSIGGAQQVMIEVTVAEVQRSLVRRFDSNFHFFEGNGKFSWGATSAGGYIDDITGVAGPVFNAPGIDSTGLLSTFIDGDTLFTLALDVAKENGVAKVLAEPNLTALSGAKAEFLAGGEFPIPVPNRDGITIEYKEYGVGLKFIPTVLSDKKINLNLAVDVSEIASSTTLTVSPSGTNAAYYIPPITRRSAASTLELADGQTIGIAGLLSENVRDSVSKFPGIGDIPVLGQLFNSQEYVSGETELVILVTPRLAKPIDRSKVVLPTDAFVEPTDLKYYLLGQGAYIAGPRDVKRTKASDSYDEMATTGKGGSEGSFGHDL</sequence>
<keyword evidence="7" id="KW-1185">Reference proteome</keyword>
<evidence type="ECO:0000313" key="7">
    <source>
        <dbReference type="Proteomes" id="UP000051221"/>
    </source>
</evidence>
<reference evidence="6 7" key="1">
    <citation type="submission" date="2015-08" db="EMBL/GenBank/DDBJ databases">
        <title>Antibacterial properties of a collection of Vibrionaceae strains.</title>
        <authorList>
            <person name="Giubergia S."/>
        </authorList>
    </citation>
    <scope>NUCLEOTIDE SEQUENCE [LARGE SCALE GENOMIC DNA]</scope>
    <source>
        <strain evidence="6 7">S0821</strain>
    </source>
</reference>
<proteinExistence type="inferred from homology"/>
<dbReference type="GO" id="GO:0015627">
    <property type="term" value="C:type II protein secretion system complex"/>
    <property type="evidence" value="ECO:0007669"/>
    <property type="project" value="TreeGrafter"/>
</dbReference>
<dbReference type="PANTHER" id="PTHR30332:SF17">
    <property type="entry name" value="TYPE IV PILIATION SYSTEM PROTEIN DR_0774-RELATED"/>
    <property type="match status" value="1"/>
</dbReference>
<evidence type="ECO:0000313" key="6">
    <source>
        <dbReference type="EMBL" id="KQH86265.1"/>
    </source>
</evidence>
<dbReference type="InParanoid" id="A0A0Q2MDZ3"/>
<evidence type="ECO:0000259" key="5">
    <source>
        <dbReference type="Pfam" id="PF13629"/>
    </source>
</evidence>
<dbReference type="PANTHER" id="PTHR30332">
    <property type="entry name" value="PROBABLE GENERAL SECRETION PATHWAY PROTEIN D"/>
    <property type="match status" value="1"/>
</dbReference>
<organism evidence="6 7">
    <name type="scientific">Vibrio furnissii</name>
    <dbReference type="NCBI Taxonomy" id="29494"/>
    <lineage>
        <taxon>Bacteria</taxon>
        <taxon>Pseudomonadati</taxon>
        <taxon>Pseudomonadota</taxon>
        <taxon>Gammaproteobacteria</taxon>
        <taxon>Vibrionales</taxon>
        <taxon>Vibrionaceae</taxon>
        <taxon>Vibrio</taxon>
    </lineage>
</organism>
<evidence type="ECO:0000256" key="3">
    <source>
        <dbReference type="SAM" id="SignalP"/>
    </source>
</evidence>
<dbReference type="GO" id="GO:0009306">
    <property type="term" value="P:protein secretion"/>
    <property type="evidence" value="ECO:0007669"/>
    <property type="project" value="InterPro"/>
</dbReference>
<name>A0A0Q2MDZ3_VIBFU</name>
<comment type="similarity">
    <text evidence="1">Belongs to the bacterial secretin family.</text>
</comment>
<accession>A0A0Q2MDZ3</accession>
<protein>
    <submittedName>
        <fullName evidence="6">Pilus assembly protein CpaC</fullName>
    </submittedName>
</protein>
<dbReference type="InterPro" id="IPR032789">
    <property type="entry name" value="T2SS-T3SS_pil_N"/>
</dbReference>
<comment type="caution">
    <text evidence="6">The sequence shown here is derived from an EMBL/GenBank/DDBJ whole genome shotgun (WGS) entry which is preliminary data.</text>
</comment>
<feature type="signal peptide" evidence="3">
    <location>
        <begin position="1"/>
        <end position="20"/>
    </location>
</feature>
<feature type="domain" description="Pilus formation protein N-terminal" evidence="5">
    <location>
        <begin position="26"/>
        <end position="95"/>
    </location>
</feature>
<dbReference type="InterPro" id="IPR001775">
    <property type="entry name" value="GspD/PilQ"/>
</dbReference>
<dbReference type="RefSeq" id="WP_055465927.1">
    <property type="nucleotide sequence ID" value="NZ_CP089603.1"/>
</dbReference>
<evidence type="ECO:0000256" key="1">
    <source>
        <dbReference type="RuleBase" id="RU004003"/>
    </source>
</evidence>
<dbReference type="PRINTS" id="PR00811">
    <property type="entry name" value="BCTERIALGSPD"/>
</dbReference>
<feature type="chain" id="PRO_5006194497" evidence="3">
    <location>
        <begin position="21"/>
        <end position="489"/>
    </location>
</feature>
<evidence type="ECO:0000256" key="2">
    <source>
        <dbReference type="SAM" id="MobiDB-lite"/>
    </source>
</evidence>
<feature type="region of interest" description="Disordered" evidence="2">
    <location>
        <begin position="466"/>
        <end position="489"/>
    </location>
</feature>
<gene>
    <name evidence="6" type="ORF">AMR76_09530</name>
</gene>
<dbReference type="Pfam" id="PF13629">
    <property type="entry name" value="T2SS-T3SS_pil_N"/>
    <property type="match status" value="1"/>
</dbReference>
<dbReference type="Proteomes" id="UP000051221">
    <property type="component" value="Unassembled WGS sequence"/>
</dbReference>
<dbReference type="InterPro" id="IPR004846">
    <property type="entry name" value="T2SS/T3SS_dom"/>
</dbReference>